<accession>A0A2B4SND9</accession>
<dbReference type="AlphaFoldDB" id="A0A2B4SND9"/>
<keyword evidence="5" id="KW-1133">Transmembrane helix</keyword>
<keyword evidence="12" id="KW-1185">Reference proteome</keyword>
<keyword evidence="3" id="KW-0812">Transmembrane</keyword>
<feature type="compositionally biased region" description="Basic residues" evidence="9">
    <location>
        <begin position="131"/>
        <end position="140"/>
    </location>
</feature>
<evidence type="ECO:0000256" key="3">
    <source>
        <dbReference type="ARBA" id="ARBA00022692"/>
    </source>
</evidence>
<dbReference type="GO" id="GO:0000139">
    <property type="term" value="C:Golgi membrane"/>
    <property type="evidence" value="ECO:0007669"/>
    <property type="project" value="UniProtKB-SubCell"/>
</dbReference>
<feature type="compositionally biased region" description="Acidic residues" evidence="9">
    <location>
        <begin position="87"/>
        <end position="96"/>
    </location>
</feature>
<proteinExistence type="predicted"/>
<gene>
    <name evidence="11" type="primary">BET1</name>
    <name evidence="11" type="ORF">AWC38_SpisGene4647</name>
</gene>
<keyword evidence="6" id="KW-0333">Golgi apparatus</keyword>
<evidence type="ECO:0000256" key="9">
    <source>
        <dbReference type="SAM" id="MobiDB-lite"/>
    </source>
</evidence>
<evidence type="ECO:0000256" key="7">
    <source>
        <dbReference type="ARBA" id="ARBA00023136"/>
    </source>
</evidence>
<sequence>MAQRTDHEMLEEENEKMVDHLSSKVQALKSLTIDIGNEVKYQNKMLNEMTTLFTCSTLLATCIWQKSIEKGETFRKSVCRVLCSDSGDSDGVDSETDTPKKARKAEKREEKNNKEVEKGRWKKESHEKMTSAHHNKKHSSRGSPSSSERKHSRSKHACNSKTEHFRSKTEKLIDPNIAIISKSRITRQLGIYNKAKRSNTIVRENLKQKVCKKKFENVKAKTAEDMAKVLDCSSFKIQLSCSGSLQEGQDSPVQHILGERDSLSCSSTGRYSNPDKSRITPVRRNTPRQITPQSESMLAFKTPLHEISENLTESLRPLETFHGRNYLVEVRGQLRKMYKQSQIQSRADNVGVASQVQKRCLKRKSKDSDEIASSAGFIGNESTAQNNEKRHCGDFLFQNEQHNNLAATESQSLVAKAQQVKAIQDLCSSAGKREARPNKEKDYLYGSDVQRCLFEQSNYQFSTTDTKVCTSANCSSSLDILDFLDGVEQKSKLVNSQPHKGDLTPDPRLVSPPKKPTLTSPTPEKRFYPHKLY</sequence>
<dbReference type="GO" id="GO:0015031">
    <property type="term" value="P:protein transport"/>
    <property type="evidence" value="ECO:0007669"/>
    <property type="project" value="UniProtKB-KW"/>
</dbReference>
<dbReference type="InterPro" id="IPR000727">
    <property type="entry name" value="T_SNARE_dom"/>
</dbReference>
<organism evidence="11 12">
    <name type="scientific">Stylophora pistillata</name>
    <name type="common">Smooth cauliflower coral</name>
    <dbReference type="NCBI Taxonomy" id="50429"/>
    <lineage>
        <taxon>Eukaryota</taxon>
        <taxon>Metazoa</taxon>
        <taxon>Cnidaria</taxon>
        <taxon>Anthozoa</taxon>
        <taxon>Hexacorallia</taxon>
        <taxon>Scleractinia</taxon>
        <taxon>Astrocoeniina</taxon>
        <taxon>Pocilloporidae</taxon>
        <taxon>Stylophora</taxon>
    </lineage>
</organism>
<dbReference type="OrthoDB" id="6135948at2759"/>
<feature type="region of interest" description="Disordered" evidence="9">
    <location>
        <begin position="86"/>
        <end position="169"/>
    </location>
</feature>
<keyword evidence="4" id="KW-0653">Protein transport</keyword>
<evidence type="ECO:0000256" key="8">
    <source>
        <dbReference type="ARBA" id="ARBA00046280"/>
    </source>
</evidence>
<dbReference type="STRING" id="50429.A0A2B4SND9"/>
<dbReference type="CDD" id="cd15853">
    <property type="entry name" value="SNARE_Bet1"/>
    <property type="match status" value="1"/>
</dbReference>
<feature type="domain" description="T-SNARE coiled-coil homology" evidence="10">
    <location>
        <begin position="8"/>
        <end position="49"/>
    </location>
</feature>
<comment type="subcellular location">
    <subcellularLocation>
        <location evidence="8">Endomembrane system</location>
        <topology evidence="8">Single-pass type IV membrane protein</topology>
    </subcellularLocation>
    <subcellularLocation>
        <location evidence="1">Golgi apparatus membrane</location>
    </subcellularLocation>
</comment>
<dbReference type="Gene3D" id="1.20.5.110">
    <property type="match status" value="1"/>
</dbReference>
<feature type="region of interest" description="Disordered" evidence="9">
    <location>
        <begin position="495"/>
        <end position="533"/>
    </location>
</feature>
<evidence type="ECO:0000313" key="11">
    <source>
        <dbReference type="EMBL" id="PFX30583.1"/>
    </source>
</evidence>
<dbReference type="PANTHER" id="PTHR12791">
    <property type="entry name" value="GOLGI SNARE BET1-RELATED"/>
    <property type="match status" value="1"/>
</dbReference>
<evidence type="ECO:0000256" key="5">
    <source>
        <dbReference type="ARBA" id="ARBA00022989"/>
    </source>
</evidence>
<comment type="caution">
    <text evidence="11">The sequence shown here is derived from an EMBL/GenBank/DDBJ whole genome shotgun (WGS) entry which is preliminary data.</text>
</comment>
<dbReference type="EMBL" id="LSMT01000048">
    <property type="protein sequence ID" value="PFX30583.1"/>
    <property type="molecule type" value="Genomic_DNA"/>
</dbReference>
<evidence type="ECO:0000259" key="10">
    <source>
        <dbReference type="PROSITE" id="PS50192"/>
    </source>
</evidence>
<name>A0A2B4SND9_STYPI</name>
<feature type="compositionally biased region" description="Basic and acidic residues" evidence="9">
    <location>
        <begin position="106"/>
        <end position="130"/>
    </location>
</feature>
<evidence type="ECO:0000256" key="2">
    <source>
        <dbReference type="ARBA" id="ARBA00022448"/>
    </source>
</evidence>
<dbReference type="InterPro" id="IPR039899">
    <property type="entry name" value="BET1_SNARE"/>
</dbReference>
<reference evidence="12" key="1">
    <citation type="journal article" date="2017" name="bioRxiv">
        <title>Comparative analysis of the genomes of Stylophora pistillata and Acropora digitifera provides evidence for extensive differences between species of corals.</title>
        <authorList>
            <person name="Voolstra C.R."/>
            <person name="Li Y."/>
            <person name="Liew Y.J."/>
            <person name="Baumgarten S."/>
            <person name="Zoccola D."/>
            <person name="Flot J.-F."/>
            <person name="Tambutte S."/>
            <person name="Allemand D."/>
            <person name="Aranda M."/>
        </authorList>
    </citation>
    <scope>NUCLEOTIDE SEQUENCE [LARGE SCALE GENOMIC DNA]</scope>
</reference>
<evidence type="ECO:0000313" key="12">
    <source>
        <dbReference type="Proteomes" id="UP000225706"/>
    </source>
</evidence>
<dbReference type="SUPFAM" id="SSF58038">
    <property type="entry name" value="SNARE fusion complex"/>
    <property type="match status" value="1"/>
</dbReference>
<evidence type="ECO:0000256" key="1">
    <source>
        <dbReference type="ARBA" id="ARBA00004394"/>
    </source>
</evidence>
<keyword evidence="7" id="KW-0472">Membrane</keyword>
<evidence type="ECO:0000256" key="6">
    <source>
        <dbReference type="ARBA" id="ARBA00023034"/>
    </source>
</evidence>
<protein>
    <submittedName>
        <fullName evidence="11">BET1-like</fullName>
    </submittedName>
</protein>
<dbReference type="Proteomes" id="UP000225706">
    <property type="component" value="Unassembled WGS sequence"/>
</dbReference>
<keyword evidence="2" id="KW-0813">Transport</keyword>
<dbReference type="PROSITE" id="PS50192">
    <property type="entry name" value="T_SNARE"/>
    <property type="match status" value="1"/>
</dbReference>
<evidence type="ECO:0000256" key="4">
    <source>
        <dbReference type="ARBA" id="ARBA00022927"/>
    </source>
</evidence>